<evidence type="ECO:0000256" key="16">
    <source>
        <dbReference type="RuleBase" id="RU003945"/>
    </source>
</evidence>
<evidence type="ECO:0000256" key="14">
    <source>
        <dbReference type="ARBA" id="ARBA00033245"/>
    </source>
</evidence>
<dbReference type="InterPro" id="IPR047196">
    <property type="entry name" value="YidC_ALB_C"/>
</dbReference>
<evidence type="ECO:0000313" key="20">
    <source>
        <dbReference type="EMBL" id="RAV32870.1"/>
    </source>
</evidence>
<gene>
    <name evidence="20" type="ORF">DLJ54_01415</name>
</gene>
<dbReference type="NCBIfam" id="NF002899">
    <property type="entry name" value="PRK03449.1"/>
    <property type="match status" value="1"/>
</dbReference>
<evidence type="ECO:0000256" key="5">
    <source>
        <dbReference type="ARBA" id="ARBA00022475"/>
    </source>
</evidence>
<keyword evidence="7" id="KW-0653">Protein transport</keyword>
<evidence type="ECO:0000256" key="1">
    <source>
        <dbReference type="ARBA" id="ARBA00004651"/>
    </source>
</evidence>
<dbReference type="Pfam" id="PF02096">
    <property type="entry name" value="60KD_IMP"/>
    <property type="match status" value="1"/>
</dbReference>
<keyword evidence="6 16" id="KW-0812">Transmembrane</keyword>
<evidence type="ECO:0000256" key="4">
    <source>
        <dbReference type="ARBA" id="ARBA00022448"/>
    </source>
</evidence>
<keyword evidence="4" id="KW-0813">Transport</keyword>
<evidence type="ECO:0000313" key="21">
    <source>
        <dbReference type="Proteomes" id="UP000251577"/>
    </source>
</evidence>
<evidence type="ECO:0000256" key="10">
    <source>
        <dbReference type="ARBA" id="ARBA00023186"/>
    </source>
</evidence>
<feature type="transmembrane region" description="Helical" evidence="18">
    <location>
        <begin position="248"/>
        <end position="274"/>
    </location>
</feature>
<keyword evidence="5" id="KW-1003">Cell membrane</keyword>
<comment type="similarity">
    <text evidence="2">Belongs to the OXA1/ALB3/YidC family. Type 1 subfamily.</text>
</comment>
<dbReference type="GO" id="GO:0051205">
    <property type="term" value="P:protein insertion into membrane"/>
    <property type="evidence" value="ECO:0007669"/>
    <property type="project" value="TreeGrafter"/>
</dbReference>
<feature type="region of interest" description="Disordered" evidence="17">
    <location>
        <begin position="296"/>
        <end position="324"/>
    </location>
</feature>
<evidence type="ECO:0000256" key="3">
    <source>
        <dbReference type="ARBA" id="ARBA00015325"/>
    </source>
</evidence>
<feature type="transmembrane region" description="Helical" evidence="18">
    <location>
        <begin position="97"/>
        <end position="118"/>
    </location>
</feature>
<dbReference type="AlphaFoldDB" id="A0A364V876"/>
<dbReference type="InterPro" id="IPR001708">
    <property type="entry name" value="YidC/ALB3/OXA1/COX18"/>
</dbReference>
<evidence type="ECO:0000256" key="6">
    <source>
        <dbReference type="ARBA" id="ARBA00022692"/>
    </source>
</evidence>
<feature type="region of interest" description="Disordered" evidence="17">
    <location>
        <begin position="217"/>
        <end position="236"/>
    </location>
</feature>
<feature type="compositionally biased region" description="Basic and acidic residues" evidence="17">
    <location>
        <begin position="217"/>
        <end position="234"/>
    </location>
</feature>
<dbReference type="RefSeq" id="WP_113630091.1">
    <property type="nucleotide sequence ID" value="NZ_QHCV01000008.1"/>
</dbReference>
<keyword evidence="10" id="KW-0143">Chaperone</keyword>
<evidence type="ECO:0000256" key="2">
    <source>
        <dbReference type="ARBA" id="ARBA00010527"/>
    </source>
</evidence>
<keyword evidence="8 18" id="KW-1133">Transmembrane helix</keyword>
<dbReference type="EMBL" id="QHCV01000008">
    <property type="protein sequence ID" value="RAV32870.1"/>
    <property type="molecule type" value="Genomic_DNA"/>
</dbReference>
<dbReference type="GO" id="GO:0032977">
    <property type="term" value="F:membrane insertase activity"/>
    <property type="evidence" value="ECO:0007669"/>
    <property type="project" value="InterPro"/>
</dbReference>
<evidence type="ECO:0000256" key="9">
    <source>
        <dbReference type="ARBA" id="ARBA00023136"/>
    </source>
</evidence>
<evidence type="ECO:0000256" key="13">
    <source>
        <dbReference type="ARBA" id="ARBA00031538"/>
    </source>
</evidence>
<keyword evidence="9 18" id="KW-0472">Membrane</keyword>
<evidence type="ECO:0000256" key="11">
    <source>
        <dbReference type="ARBA" id="ARBA00025034"/>
    </source>
</evidence>
<dbReference type="Proteomes" id="UP000251577">
    <property type="component" value="Unassembled WGS sequence"/>
</dbReference>
<sequence>MLNFIYYPISGVLWFWHKVFSFVLDPASGLTWALAIIFLVFTVRILLVKPAVSQMRSMRRTQEFQPKMRELQKKHAGNQQKLMEEVRAAQKEMGVNPLSSCLPVLVQFPLFLGLFHVLRSFNRTGSHVGELGMSVEQTRNTPNYFFGVQDVQSFLDARLFGAPLSGFISQKPESYAAFSPEGIAPDFTKMNIMVIIVPLMLASAVIMHFTARMSMDRTKRKQDANPAKKNDDPRAAQMQMQMDMMQKMMVWIMPIMYLTGGFLWQIGLALYMFANNLWTLLQQKILFAKMDREEEEEKEAKLAAKRTSAPRVGARPENPKKRKK</sequence>
<organism evidence="20 21">
    <name type="scientific">Corynebacterium heidelbergense</name>
    <dbReference type="NCBI Taxonomy" id="2055947"/>
    <lineage>
        <taxon>Bacteria</taxon>
        <taxon>Bacillati</taxon>
        <taxon>Actinomycetota</taxon>
        <taxon>Actinomycetes</taxon>
        <taxon>Mycobacteriales</taxon>
        <taxon>Corynebacteriaceae</taxon>
        <taxon>Corynebacterium</taxon>
    </lineage>
</organism>
<evidence type="ECO:0000256" key="12">
    <source>
        <dbReference type="ARBA" id="ARBA00026028"/>
    </source>
</evidence>
<evidence type="ECO:0000256" key="18">
    <source>
        <dbReference type="SAM" id="Phobius"/>
    </source>
</evidence>
<dbReference type="CDD" id="cd20070">
    <property type="entry name" value="5TM_YidC_Alb3"/>
    <property type="match status" value="1"/>
</dbReference>
<feature type="transmembrane region" description="Helical" evidence="18">
    <location>
        <begin position="30"/>
        <end position="52"/>
    </location>
</feature>
<feature type="transmembrane region" description="Helical" evidence="18">
    <location>
        <begin position="5"/>
        <end position="24"/>
    </location>
</feature>
<comment type="subcellular location">
    <subcellularLocation>
        <location evidence="1">Cell membrane</location>
        <topology evidence="1">Multi-pass membrane protein</topology>
    </subcellularLocation>
    <subcellularLocation>
        <location evidence="16">Membrane</location>
        <topology evidence="16">Multi-pass membrane protein</topology>
    </subcellularLocation>
</comment>
<accession>A0A364V876</accession>
<comment type="caution">
    <text evidence="20">The sequence shown here is derived from an EMBL/GenBank/DDBJ whole genome shotgun (WGS) entry which is preliminary data.</text>
</comment>
<dbReference type="GO" id="GO:0015031">
    <property type="term" value="P:protein transport"/>
    <property type="evidence" value="ECO:0007669"/>
    <property type="project" value="UniProtKB-KW"/>
</dbReference>
<dbReference type="GO" id="GO:0005886">
    <property type="term" value="C:plasma membrane"/>
    <property type="evidence" value="ECO:0007669"/>
    <property type="project" value="UniProtKB-SubCell"/>
</dbReference>
<dbReference type="NCBIfam" id="TIGR03592">
    <property type="entry name" value="yidC_oxa1_cterm"/>
    <property type="match status" value="1"/>
</dbReference>
<name>A0A364V876_9CORY</name>
<keyword evidence="21" id="KW-1185">Reference proteome</keyword>
<proteinExistence type="inferred from homology"/>
<evidence type="ECO:0000256" key="8">
    <source>
        <dbReference type="ARBA" id="ARBA00022989"/>
    </source>
</evidence>
<evidence type="ECO:0000256" key="7">
    <source>
        <dbReference type="ARBA" id="ARBA00022927"/>
    </source>
</evidence>
<protein>
    <recommendedName>
        <fullName evidence="3">Membrane protein insertase YidC</fullName>
    </recommendedName>
    <alternativeName>
        <fullName evidence="15">Foldase YidC</fullName>
    </alternativeName>
    <alternativeName>
        <fullName evidence="14">Membrane integrase YidC</fullName>
    </alternativeName>
    <alternativeName>
        <fullName evidence="13">Membrane protein YidC</fullName>
    </alternativeName>
</protein>
<evidence type="ECO:0000256" key="15">
    <source>
        <dbReference type="ARBA" id="ARBA00033342"/>
    </source>
</evidence>
<evidence type="ECO:0000256" key="17">
    <source>
        <dbReference type="SAM" id="MobiDB-lite"/>
    </source>
</evidence>
<dbReference type="InterPro" id="IPR028055">
    <property type="entry name" value="YidC/Oxa/ALB_C"/>
</dbReference>
<comment type="subunit">
    <text evidence="12">Interacts with the Sec translocase complex via SecD. Specifically interacts with transmembrane segments of nascent integral membrane proteins during membrane integration.</text>
</comment>
<feature type="domain" description="Membrane insertase YidC/Oxa/ALB C-terminal" evidence="19">
    <location>
        <begin position="32"/>
        <end position="285"/>
    </location>
</feature>
<dbReference type="PANTHER" id="PTHR12428:SF65">
    <property type="entry name" value="CYTOCHROME C OXIDASE ASSEMBLY PROTEIN COX18, MITOCHONDRIAL"/>
    <property type="match status" value="1"/>
</dbReference>
<feature type="transmembrane region" description="Helical" evidence="18">
    <location>
        <begin position="190"/>
        <end position="211"/>
    </location>
</feature>
<evidence type="ECO:0000259" key="19">
    <source>
        <dbReference type="Pfam" id="PF02096"/>
    </source>
</evidence>
<comment type="function">
    <text evidence="11">Required for the insertion and/or proper folding and/or complex formation of integral membrane proteins into the membrane. Involved in integration of membrane proteins that insert both dependently and independently of the Sec translocase complex, as well as at least some lipoproteins. Aids folding of multispanning membrane proteins.</text>
</comment>
<dbReference type="PANTHER" id="PTHR12428">
    <property type="entry name" value="OXA1"/>
    <property type="match status" value="1"/>
</dbReference>
<reference evidence="20 21" key="1">
    <citation type="journal article" date="2018" name="Syst. Appl. Microbiol.">
        <title>Corynebacterium heidelbergense sp. nov., isolated from the preen glands of Egyptian geese (Alopochen aegyptiacus).</title>
        <authorList>
            <person name="Braun M.S."/>
            <person name="Wang E."/>
            <person name="Zimmermann S."/>
            <person name="Wink M."/>
        </authorList>
    </citation>
    <scope>NUCLEOTIDE SEQUENCE [LARGE SCALE GENOMIC DNA]</scope>
    <source>
        <strain evidence="20 21">647</strain>
    </source>
</reference>